<comment type="caution">
    <text evidence="22">The sequence shown here is derived from an EMBL/GenBank/DDBJ whole genome shotgun (WGS) entry which is preliminary data.</text>
</comment>
<evidence type="ECO:0000313" key="22">
    <source>
        <dbReference type="EMBL" id="KAG5853779.1"/>
    </source>
</evidence>
<keyword evidence="14" id="KW-0391">Immunity</keyword>
<dbReference type="PROSITE" id="PS00518">
    <property type="entry name" value="ZF_RING_1"/>
    <property type="match status" value="1"/>
</dbReference>
<dbReference type="Pfam" id="PF13445">
    <property type="entry name" value="zf-RING_UBOX"/>
    <property type="match status" value="1"/>
</dbReference>
<dbReference type="PANTHER" id="PTHR25465:SF77">
    <property type="entry name" value="E3 UBIQUITIN_ISG15 LIGASE TRIM25"/>
    <property type="match status" value="1"/>
</dbReference>
<keyword evidence="10" id="KW-0479">Metal-binding</keyword>
<evidence type="ECO:0000256" key="15">
    <source>
        <dbReference type="ARBA" id="ARBA00023054"/>
    </source>
</evidence>
<dbReference type="Gene3D" id="3.30.40.10">
    <property type="entry name" value="Zinc/RING finger domain, C3HC4 (zinc finger)"/>
    <property type="match status" value="1"/>
</dbReference>
<evidence type="ECO:0000256" key="8">
    <source>
        <dbReference type="ARBA" id="ARBA00022588"/>
    </source>
</evidence>
<dbReference type="InterPro" id="IPR003877">
    <property type="entry name" value="SPRY_dom"/>
</dbReference>
<evidence type="ECO:0000256" key="10">
    <source>
        <dbReference type="ARBA" id="ARBA00022723"/>
    </source>
</evidence>
<evidence type="ECO:0000256" key="19">
    <source>
        <dbReference type="SAM" id="MobiDB-lite"/>
    </source>
</evidence>
<dbReference type="InterPro" id="IPR000315">
    <property type="entry name" value="Znf_B-box"/>
</dbReference>
<keyword evidence="7" id="KW-0597">Phosphoprotein</keyword>
<protein>
    <recommendedName>
        <fullName evidence="5">RING-type E3 ubiquitin transferase</fullName>
        <ecNumber evidence="5">2.3.2.27</ecNumber>
    </recommendedName>
</protein>
<dbReference type="InterPro" id="IPR003879">
    <property type="entry name" value="Butyrophylin_SPRY"/>
</dbReference>
<dbReference type="Pfam" id="PF00643">
    <property type="entry name" value="zf-B_box"/>
    <property type="match status" value="1"/>
</dbReference>
<dbReference type="InterPro" id="IPR013083">
    <property type="entry name" value="Znf_RING/FYVE/PHD"/>
</dbReference>
<keyword evidence="6" id="KW-0963">Cytoplasm</keyword>
<evidence type="ECO:0000256" key="16">
    <source>
        <dbReference type="ARBA" id="ARBA00023242"/>
    </source>
</evidence>
<dbReference type="InterPro" id="IPR027370">
    <property type="entry name" value="Znf-RING_euk"/>
</dbReference>
<dbReference type="InterPro" id="IPR043136">
    <property type="entry name" value="B30.2/SPRY_sf"/>
</dbReference>
<dbReference type="InterPro" id="IPR001870">
    <property type="entry name" value="B30.2/SPRY"/>
</dbReference>
<dbReference type="FunFam" id="2.60.120.920:FF:000045">
    <property type="entry name" value="E3 ubiquitin/ISG15 ligase TRIM25"/>
    <property type="match status" value="1"/>
</dbReference>
<dbReference type="PROSITE" id="PS50188">
    <property type="entry name" value="B302_SPRY"/>
    <property type="match status" value="1"/>
</dbReference>
<keyword evidence="8" id="KW-0399">Innate immunity</keyword>
<dbReference type="Gene3D" id="2.60.120.920">
    <property type="match status" value="1"/>
</dbReference>
<evidence type="ECO:0000256" key="7">
    <source>
        <dbReference type="ARBA" id="ARBA00022553"/>
    </source>
</evidence>
<dbReference type="SUPFAM" id="SSF57850">
    <property type="entry name" value="RING/U-box"/>
    <property type="match status" value="1"/>
</dbReference>
<evidence type="ECO:0000256" key="5">
    <source>
        <dbReference type="ARBA" id="ARBA00012483"/>
    </source>
</evidence>
<keyword evidence="13" id="KW-0862">Zinc</keyword>
<dbReference type="Gene3D" id="4.10.830.40">
    <property type="match status" value="1"/>
</dbReference>
<dbReference type="SMART" id="SM00449">
    <property type="entry name" value="SPRY"/>
    <property type="match status" value="1"/>
</dbReference>
<dbReference type="Pfam" id="PF00622">
    <property type="entry name" value="SPRY"/>
    <property type="match status" value="1"/>
</dbReference>
<dbReference type="SUPFAM" id="SSF49899">
    <property type="entry name" value="Concanavalin A-like lectins/glucanases"/>
    <property type="match status" value="1"/>
</dbReference>
<dbReference type="GO" id="GO:0045087">
    <property type="term" value="P:innate immune response"/>
    <property type="evidence" value="ECO:0007669"/>
    <property type="project" value="UniProtKB-KW"/>
</dbReference>
<dbReference type="InterPro" id="IPR006574">
    <property type="entry name" value="PRY"/>
</dbReference>
<name>A0A9D3MRS8_ANGAN</name>
<dbReference type="InterPro" id="IPR013320">
    <property type="entry name" value="ConA-like_dom_sf"/>
</dbReference>
<evidence type="ECO:0000256" key="6">
    <source>
        <dbReference type="ARBA" id="ARBA00022490"/>
    </source>
</evidence>
<evidence type="ECO:0000256" key="9">
    <source>
        <dbReference type="ARBA" id="ARBA00022679"/>
    </source>
</evidence>
<comment type="catalytic activity">
    <reaction evidence="1">
        <text>S-ubiquitinyl-[E2 ubiquitin-conjugating enzyme]-L-cysteine + [acceptor protein]-L-lysine = [E2 ubiquitin-conjugating enzyme]-L-cysteine + N(6)-ubiquitinyl-[acceptor protein]-L-lysine.</text>
        <dbReference type="EC" id="2.3.2.27"/>
    </reaction>
</comment>
<dbReference type="EC" id="2.3.2.27" evidence="5"/>
<accession>A0A9D3MRS8</accession>
<evidence type="ECO:0000313" key="23">
    <source>
        <dbReference type="Proteomes" id="UP001044222"/>
    </source>
</evidence>
<evidence type="ECO:0000256" key="2">
    <source>
        <dbReference type="ARBA" id="ARBA00004123"/>
    </source>
</evidence>
<dbReference type="PANTHER" id="PTHR25465">
    <property type="entry name" value="B-BOX DOMAIN CONTAINING"/>
    <property type="match status" value="1"/>
</dbReference>
<dbReference type="GO" id="GO:0005737">
    <property type="term" value="C:cytoplasm"/>
    <property type="evidence" value="ECO:0007669"/>
    <property type="project" value="UniProtKB-SubCell"/>
</dbReference>
<dbReference type="GO" id="GO:0008270">
    <property type="term" value="F:zinc ion binding"/>
    <property type="evidence" value="ECO:0007669"/>
    <property type="project" value="UniProtKB-KW"/>
</dbReference>
<dbReference type="Proteomes" id="UP001044222">
    <property type="component" value="Unassembled WGS sequence"/>
</dbReference>
<evidence type="ECO:0000256" key="18">
    <source>
        <dbReference type="SAM" id="Coils"/>
    </source>
</evidence>
<dbReference type="SMART" id="SM00184">
    <property type="entry name" value="RING"/>
    <property type="match status" value="1"/>
</dbReference>
<dbReference type="Gene3D" id="3.30.160.60">
    <property type="entry name" value="Classic Zinc Finger"/>
    <property type="match status" value="1"/>
</dbReference>
<dbReference type="CDD" id="cd19776">
    <property type="entry name" value="Bbox2_TRIM25_C-IV"/>
    <property type="match status" value="1"/>
</dbReference>
<keyword evidence="12" id="KW-0833">Ubl conjugation pathway</keyword>
<dbReference type="GO" id="GO:0005634">
    <property type="term" value="C:nucleus"/>
    <property type="evidence" value="ECO:0007669"/>
    <property type="project" value="UniProtKB-SubCell"/>
</dbReference>
<keyword evidence="11 17" id="KW-0863">Zinc-finger</keyword>
<dbReference type="Pfam" id="PF25600">
    <property type="entry name" value="TRIM_CC"/>
    <property type="match status" value="1"/>
</dbReference>
<evidence type="ECO:0000256" key="4">
    <source>
        <dbReference type="ARBA" id="ARBA00004906"/>
    </source>
</evidence>
<keyword evidence="16" id="KW-0539">Nucleus</keyword>
<dbReference type="Pfam" id="PF13765">
    <property type="entry name" value="PRY"/>
    <property type="match status" value="1"/>
</dbReference>
<dbReference type="InterPro" id="IPR001841">
    <property type="entry name" value="Znf_RING"/>
</dbReference>
<dbReference type="PRINTS" id="PR01407">
    <property type="entry name" value="BUTYPHLNCDUF"/>
</dbReference>
<organism evidence="22 23">
    <name type="scientific">Anguilla anguilla</name>
    <name type="common">European freshwater eel</name>
    <name type="synonym">Muraena anguilla</name>
    <dbReference type="NCBI Taxonomy" id="7936"/>
    <lineage>
        <taxon>Eukaryota</taxon>
        <taxon>Metazoa</taxon>
        <taxon>Chordata</taxon>
        <taxon>Craniata</taxon>
        <taxon>Vertebrata</taxon>
        <taxon>Euteleostomi</taxon>
        <taxon>Actinopterygii</taxon>
        <taxon>Neopterygii</taxon>
        <taxon>Teleostei</taxon>
        <taxon>Anguilliformes</taxon>
        <taxon>Anguillidae</taxon>
        <taxon>Anguilla</taxon>
    </lineage>
</organism>
<evidence type="ECO:0000256" key="14">
    <source>
        <dbReference type="ARBA" id="ARBA00022859"/>
    </source>
</evidence>
<feature type="domain" description="B30.2/SPRY" evidence="21">
    <location>
        <begin position="459"/>
        <end position="651"/>
    </location>
</feature>
<evidence type="ECO:0000256" key="17">
    <source>
        <dbReference type="PROSITE-ProRule" id="PRU00175"/>
    </source>
</evidence>
<dbReference type="InterPro" id="IPR058030">
    <property type="entry name" value="TRIM8/14/16/25/29/45/65_CC"/>
</dbReference>
<evidence type="ECO:0000259" key="20">
    <source>
        <dbReference type="PROSITE" id="PS50089"/>
    </source>
</evidence>
<feature type="coiled-coil region" evidence="18">
    <location>
        <begin position="234"/>
        <end position="261"/>
    </location>
</feature>
<evidence type="ECO:0000256" key="1">
    <source>
        <dbReference type="ARBA" id="ARBA00000900"/>
    </source>
</evidence>
<keyword evidence="9" id="KW-0808">Transferase</keyword>
<evidence type="ECO:0000259" key="21">
    <source>
        <dbReference type="PROSITE" id="PS50188"/>
    </source>
</evidence>
<keyword evidence="23" id="KW-1185">Reference proteome</keyword>
<evidence type="ECO:0000256" key="12">
    <source>
        <dbReference type="ARBA" id="ARBA00022786"/>
    </source>
</evidence>
<keyword evidence="15 18" id="KW-0175">Coiled coil</keyword>
<dbReference type="InterPro" id="IPR017907">
    <property type="entry name" value="Znf_RING_CS"/>
</dbReference>
<feature type="compositionally biased region" description="Basic and acidic residues" evidence="19">
    <location>
        <begin position="407"/>
        <end position="419"/>
    </location>
</feature>
<evidence type="ECO:0000256" key="3">
    <source>
        <dbReference type="ARBA" id="ARBA00004496"/>
    </source>
</evidence>
<sequence length="651" mass="72951">MADMSSLLSLEEELTCSICLSPFESPVTTPCGHNFCRGCLDLTWRDSEQTGLGFNCPQCRSHFVTKPELRKNTVLDAVVDKFKLKSKADIYSDVMTTTKTEPDAAPIICDVCMEGKACKTCLTCMVSYCVEHVRPHLENPVFGAHQLHEPLADLQERICPDHSKMMEFFCVQHGRCICSFCLQQEHKGCTFCTPDEQRVLRESDLKKKLSQLYGKIEKTQLVLSQMKEQQSVLKDSATNRKRELEMVYRQIREMLDRDEQQAMKSVDKEEEGAQSKLFSMMKKFDLNVEEMSRARDGITRLLGQTQSLAFLQASVDLPSAVDFEPYAPRLNINTKRAHLESAAALKEYLGNILKQPVDTRVALLKPADNMPTPPLLPNPLFAGLINPVNPGPPPATKTEPKKKRQTKKPDQDSSKEDKTSKKHPNPAVEAAVKEAKERMKLFHMAGAQLGTQPASLQETPPSIMSPAKRTDLLKYGTVLTLDHRTAHKRIVLSENFTKASVSDETAAYPDSPARFSVCSQVLCTKGFSQGRHYWEVKMTSNNFCGVGLAYNSIDRKGPTSRLGRNAQSWCVEWFNVKLSAWHDSSETVLANPSPSRVGVLLDCAEGTATFYNVAERAYPFHTFVYPFCEAVYPAFWIFSSGTAITLCKLTN</sequence>
<feature type="domain" description="RING-type" evidence="20">
    <location>
        <begin position="16"/>
        <end position="60"/>
    </location>
</feature>
<reference evidence="22" key="1">
    <citation type="submission" date="2021-01" db="EMBL/GenBank/DDBJ databases">
        <title>A chromosome-scale assembly of European eel, Anguilla anguilla.</title>
        <authorList>
            <person name="Henkel C."/>
            <person name="Jong-Raadsen S.A."/>
            <person name="Dufour S."/>
            <person name="Weltzien F.-A."/>
            <person name="Palstra A.P."/>
            <person name="Pelster B."/>
            <person name="Spaink H.P."/>
            <person name="Van Den Thillart G.E."/>
            <person name="Jansen H."/>
            <person name="Zahm M."/>
            <person name="Klopp C."/>
            <person name="Cedric C."/>
            <person name="Louis A."/>
            <person name="Berthelot C."/>
            <person name="Parey E."/>
            <person name="Roest Crollius H."/>
            <person name="Montfort J."/>
            <person name="Robinson-Rechavi M."/>
            <person name="Bucao C."/>
            <person name="Bouchez O."/>
            <person name="Gislard M."/>
            <person name="Lluch J."/>
            <person name="Milhes M."/>
            <person name="Lampietro C."/>
            <person name="Lopez Roques C."/>
            <person name="Donnadieu C."/>
            <person name="Braasch I."/>
            <person name="Desvignes T."/>
            <person name="Postlethwait J."/>
            <person name="Bobe J."/>
            <person name="Guiguen Y."/>
            <person name="Dirks R."/>
        </authorList>
    </citation>
    <scope>NUCLEOTIDE SEQUENCE</scope>
    <source>
        <strain evidence="22">Tag_6206</strain>
        <tissue evidence="22">Liver</tissue>
    </source>
</reference>
<dbReference type="SUPFAM" id="SSF57845">
    <property type="entry name" value="B-box zinc-binding domain"/>
    <property type="match status" value="1"/>
</dbReference>
<evidence type="ECO:0000256" key="11">
    <source>
        <dbReference type="ARBA" id="ARBA00022771"/>
    </source>
</evidence>
<feature type="region of interest" description="Disordered" evidence="19">
    <location>
        <begin position="381"/>
        <end position="428"/>
    </location>
</feature>
<dbReference type="GO" id="GO:0061630">
    <property type="term" value="F:ubiquitin protein ligase activity"/>
    <property type="evidence" value="ECO:0007669"/>
    <property type="project" value="UniProtKB-EC"/>
</dbReference>
<comment type="pathway">
    <text evidence="4">Protein modification; protein ubiquitination.</text>
</comment>
<dbReference type="InterPro" id="IPR051051">
    <property type="entry name" value="E3_ubiq-ligase_TRIM/RNF"/>
</dbReference>
<dbReference type="PROSITE" id="PS50089">
    <property type="entry name" value="ZF_RING_2"/>
    <property type="match status" value="1"/>
</dbReference>
<comment type="subcellular location">
    <subcellularLocation>
        <location evidence="3">Cytoplasm</location>
    </subcellularLocation>
    <subcellularLocation>
        <location evidence="2">Nucleus</location>
    </subcellularLocation>
</comment>
<evidence type="ECO:0000256" key="13">
    <source>
        <dbReference type="ARBA" id="ARBA00022833"/>
    </source>
</evidence>
<dbReference type="SMART" id="SM00589">
    <property type="entry name" value="PRY"/>
    <property type="match status" value="1"/>
</dbReference>
<gene>
    <name evidence="22" type="ORF">ANANG_G00030050</name>
</gene>
<proteinExistence type="predicted"/>
<dbReference type="AlphaFoldDB" id="A0A9D3MRS8"/>
<dbReference type="EMBL" id="JAFIRN010000002">
    <property type="protein sequence ID" value="KAG5853779.1"/>
    <property type="molecule type" value="Genomic_DNA"/>
</dbReference>